<evidence type="ECO:0000256" key="3">
    <source>
        <dbReference type="SAM" id="Coils"/>
    </source>
</evidence>
<evidence type="ECO:0000313" key="7">
    <source>
        <dbReference type="EMBL" id="KAK2956395.1"/>
    </source>
</evidence>
<evidence type="ECO:0000259" key="6">
    <source>
        <dbReference type="PROSITE" id="PS50119"/>
    </source>
</evidence>
<feature type="region of interest" description="Disordered" evidence="4">
    <location>
        <begin position="660"/>
        <end position="681"/>
    </location>
</feature>
<keyword evidence="2" id="KW-0863">Zinc-finger</keyword>
<feature type="compositionally biased region" description="Acidic residues" evidence="4">
    <location>
        <begin position="483"/>
        <end position="499"/>
    </location>
</feature>
<dbReference type="PROSITE" id="PS50089">
    <property type="entry name" value="ZF_RING_2"/>
    <property type="match status" value="1"/>
</dbReference>
<accession>A0ABQ9XY53</accession>
<protein>
    <recommendedName>
        <fullName evidence="9">RING-type domain-containing protein</fullName>
    </recommendedName>
</protein>
<keyword evidence="1" id="KW-0479">Metal-binding</keyword>
<feature type="compositionally biased region" description="Polar residues" evidence="4">
    <location>
        <begin position="47"/>
        <end position="59"/>
    </location>
</feature>
<comment type="caution">
    <text evidence="7">The sequence shown here is derived from an EMBL/GenBank/DDBJ whole genome shotgun (WGS) entry which is preliminary data.</text>
</comment>
<dbReference type="InterPro" id="IPR013083">
    <property type="entry name" value="Znf_RING/FYVE/PHD"/>
</dbReference>
<dbReference type="SUPFAM" id="SSF57845">
    <property type="entry name" value="B-box zinc-binding domain"/>
    <property type="match status" value="1"/>
</dbReference>
<dbReference type="SUPFAM" id="SSF57850">
    <property type="entry name" value="RING/U-box"/>
    <property type="match status" value="1"/>
</dbReference>
<dbReference type="Gene3D" id="3.30.160.60">
    <property type="entry name" value="Classic Zinc Finger"/>
    <property type="match status" value="1"/>
</dbReference>
<keyword evidence="3" id="KW-0175">Coiled coil</keyword>
<feature type="compositionally biased region" description="Basic and acidic residues" evidence="4">
    <location>
        <begin position="471"/>
        <end position="482"/>
    </location>
</feature>
<evidence type="ECO:0008006" key="9">
    <source>
        <dbReference type="Google" id="ProtNLM"/>
    </source>
</evidence>
<feature type="coiled-coil region" evidence="3">
    <location>
        <begin position="198"/>
        <end position="268"/>
    </location>
</feature>
<dbReference type="InterPro" id="IPR000315">
    <property type="entry name" value="Znf_B-box"/>
</dbReference>
<dbReference type="Pfam" id="PF00643">
    <property type="entry name" value="zf-B_box"/>
    <property type="match status" value="1"/>
</dbReference>
<sequence length="945" mass="109621">MGPSIQLTRSPPSHIMYRIRPANFGEGLPRLQDWSSPLGPIDGRAQSDLNVHNMSNPAPSTEHDETSSMISLSALTCFICFEQATVPMMTKCCTRICCTNCIQTWLRKNKTCPICRKKIDRKDLLDMAGFCSSLLVNIEENSTKAHPAIELCPIHTSNRLDYYCKECNKPVCSDCVILDSDHKSHAIISVSDVRASCIASLQETLTSLQRRKGDLEKIILENTRTKDKLRDEREKIGKDIEKWQQQKKEELDQQTENLIAEWNQSQNEAETITVRIADAQRQIEQVIKSKSDQLIVASQKSLSDGVETLLSSIPQTTSILSSQKPALSSFYVPSQADPSLLSLVFSNKHPNVPGPSFPCSNTLLASPLAPQFTSFPLLLPSFFCSPSPTFCPPFTVTPYPFVFQIRFYHPTLDLPFPSSVSTFPASSNSYLPSVGNIGLYIEMIQGWPSEVFEKELKVHNIRYEIKRAEPKDVKKEKEKEESSQQDETSDESERDEEEESARRAQRKRDKERKTELAASLPTQCTSDAFRFIIKEEDHAALQKAIPMSVFLRLLERTSTDPTCFVPLYKFEWSVELFQQPNAGNEAIPGFSLPVSHKKGFVSVFEVGEPIGYSSFISLKEVKEREEEEKEREKREREYTQLLDEERKKRAEGRWGFAEQADKDRRERVNRERAATNKNENRGRIVWTDDGVRGKLNVRKPSWKEESEELQRMLCLTMWAAGIEKERKEKKEEREKQAEMKMRAEREKQREEDEKKEQERQKKEMEKKRQEEEQRRHQEELRRKEDERRREERKRKEEEAMKRKEEERKKEEERQRKEDEKRKERLALQIYPTHTIHAQSITSPPHPSHDSSDDDSDLEQDDWWDDAMEEEKEQEEKPDFDALLRLIRPKQSSPWEEPNDELEDDDEDSQEKIQAIAESLVFLGINPNHLTGMIQGMTRRRNEGEG</sequence>
<dbReference type="EMBL" id="JARBJD010000056">
    <property type="protein sequence ID" value="KAK2956395.1"/>
    <property type="molecule type" value="Genomic_DNA"/>
</dbReference>
<feature type="domain" description="B box-type" evidence="6">
    <location>
        <begin position="147"/>
        <end position="190"/>
    </location>
</feature>
<feature type="compositionally biased region" description="Basic and acidic residues" evidence="4">
    <location>
        <begin position="723"/>
        <end position="825"/>
    </location>
</feature>
<organism evidence="7 8">
    <name type="scientific">Blattamonas nauphoetae</name>
    <dbReference type="NCBI Taxonomy" id="2049346"/>
    <lineage>
        <taxon>Eukaryota</taxon>
        <taxon>Metamonada</taxon>
        <taxon>Preaxostyla</taxon>
        <taxon>Oxymonadida</taxon>
        <taxon>Blattamonas</taxon>
    </lineage>
</organism>
<dbReference type="Gene3D" id="3.30.40.10">
    <property type="entry name" value="Zinc/RING finger domain, C3HC4 (zinc finger)"/>
    <property type="match status" value="1"/>
</dbReference>
<feature type="region of interest" description="Disordered" evidence="4">
    <location>
        <begin position="471"/>
        <end position="517"/>
    </location>
</feature>
<dbReference type="InterPro" id="IPR053003">
    <property type="entry name" value="TRIM_RBCC_E3_ubiq-ligases"/>
</dbReference>
<reference evidence="7 8" key="1">
    <citation type="journal article" date="2022" name="bioRxiv">
        <title>Genomics of Preaxostyla Flagellates Illuminates Evolutionary Transitions and the Path Towards Mitochondrial Loss.</title>
        <authorList>
            <person name="Novak L.V.F."/>
            <person name="Treitli S.C."/>
            <person name="Pyrih J."/>
            <person name="Halakuc P."/>
            <person name="Pipaliya S.V."/>
            <person name="Vacek V."/>
            <person name="Brzon O."/>
            <person name="Soukal P."/>
            <person name="Eme L."/>
            <person name="Dacks J.B."/>
            <person name="Karnkowska A."/>
            <person name="Elias M."/>
            <person name="Hampl V."/>
        </authorList>
    </citation>
    <scope>NUCLEOTIDE SEQUENCE [LARGE SCALE GENOMIC DNA]</scope>
    <source>
        <strain evidence="7">NAU3</strain>
        <tissue evidence="7">Gut</tissue>
    </source>
</reference>
<feature type="compositionally biased region" description="Acidic residues" evidence="4">
    <location>
        <begin position="851"/>
        <end position="872"/>
    </location>
</feature>
<dbReference type="PANTHER" id="PTHR36754:SF2">
    <property type="entry name" value="E3 UBIQUITIN-PROTEIN LIGASE TRIM37"/>
    <property type="match status" value="1"/>
</dbReference>
<feature type="region of interest" description="Disordered" evidence="4">
    <location>
        <begin position="45"/>
        <end position="64"/>
    </location>
</feature>
<name>A0ABQ9XY53_9EUKA</name>
<feature type="compositionally biased region" description="Acidic residues" evidence="4">
    <location>
        <begin position="896"/>
        <end position="908"/>
    </location>
</feature>
<dbReference type="InterPro" id="IPR001841">
    <property type="entry name" value="Znf_RING"/>
</dbReference>
<dbReference type="CDD" id="cd19756">
    <property type="entry name" value="Bbox2"/>
    <property type="match status" value="1"/>
</dbReference>
<keyword evidence="8" id="KW-1185">Reference proteome</keyword>
<dbReference type="PROSITE" id="PS50119">
    <property type="entry name" value="ZF_BBOX"/>
    <property type="match status" value="1"/>
</dbReference>
<gene>
    <name evidence="7" type="ORF">BLNAU_8618</name>
</gene>
<evidence type="ECO:0000259" key="5">
    <source>
        <dbReference type="PROSITE" id="PS50089"/>
    </source>
</evidence>
<dbReference type="PANTHER" id="PTHR36754">
    <property type="entry name" value="E3 UBIQUITIN-PROTEIN LIGASE TRIM37"/>
    <property type="match status" value="1"/>
</dbReference>
<dbReference type="Proteomes" id="UP001281761">
    <property type="component" value="Unassembled WGS sequence"/>
</dbReference>
<dbReference type="Pfam" id="PF13920">
    <property type="entry name" value="zf-C3HC4_3"/>
    <property type="match status" value="1"/>
</dbReference>
<keyword evidence="2" id="KW-0862">Zinc</keyword>
<proteinExistence type="predicted"/>
<feature type="coiled-coil region" evidence="3">
    <location>
        <begin position="615"/>
        <end position="644"/>
    </location>
</feature>
<feature type="region of interest" description="Disordered" evidence="4">
    <location>
        <begin position="723"/>
        <end position="910"/>
    </location>
</feature>
<feature type="domain" description="RING-type" evidence="5">
    <location>
        <begin position="77"/>
        <end position="116"/>
    </location>
</feature>
<evidence type="ECO:0000313" key="8">
    <source>
        <dbReference type="Proteomes" id="UP001281761"/>
    </source>
</evidence>
<evidence type="ECO:0000256" key="2">
    <source>
        <dbReference type="PROSITE-ProRule" id="PRU00024"/>
    </source>
</evidence>
<evidence type="ECO:0000256" key="4">
    <source>
        <dbReference type="SAM" id="MobiDB-lite"/>
    </source>
</evidence>
<evidence type="ECO:0000256" key="1">
    <source>
        <dbReference type="ARBA" id="ARBA00022723"/>
    </source>
</evidence>